<protein>
    <submittedName>
        <fullName evidence="1">Uncharacterized protein</fullName>
    </submittedName>
</protein>
<evidence type="ECO:0000313" key="2">
    <source>
        <dbReference type="Proteomes" id="UP000027395"/>
    </source>
</evidence>
<dbReference type="EMBL" id="CM002803">
    <property type="protein sequence ID" value="KEI66484.1"/>
    <property type="molecule type" value="Genomic_DNA"/>
</dbReference>
<gene>
    <name evidence="1" type="ORF">A19Y_1435</name>
</gene>
<dbReference type="HOGENOM" id="CLU_2438243_0_0_3"/>
<sequence>MALADFFITEEDVLQGLDLQKPELEQIISAIEKEKDKFVWGEETHFRYVNKSQKKRDFSRLALIVIGEYFETDQRSEQATKVLDLLKKNQ</sequence>
<accession>A0A073CDU8</accession>
<name>A0A073CDU8_PLAA1</name>
<reference evidence="1 2" key="1">
    <citation type="journal article" date="2014" name="Appl. Environ. Microbiol.">
        <title>Elucidation of insertion elements encoded on plasmids and in vitro construction of shuttle vectors from the toxic cyanobacterium Planktothrix.</title>
        <authorList>
            <person name="Christiansen G."/>
            <person name="Goesmann A."/>
            <person name="Kurmayer R."/>
        </authorList>
    </citation>
    <scope>NUCLEOTIDE SEQUENCE [LARGE SCALE GENOMIC DNA]</scope>
    <source>
        <strain evidence="1 2">NIVA-CYA 126/8</strain>
    </source>
</reference>
<dbReference type="PATRIC" id="fig|388467.6.peg.1374"/>
<evidence type="ECO:0000313" key="1">
    <source>
        <dbReference type="EMBL" id="KEI66484.1"/>
    </source>
</evidence>
<keyword evidence="2" id="KW-1185">Reference proteome</keyword>
<dbReference type="Proteomes" id="UP000027395">
    <property type="component" value="Chromosome"/>
</dbReference>
<dbReference type="RefSeq" id="WP_042153198.1">
    <property type="nucleotide sequence ID" value="NZ_CM002803.1"/>
</dbReference>
<proteinExistence type="predicted"/>
<organism evidence="1 2">
    <name type="scientific">Planktothrix agardhii (strain NIVA-CYA 126/8)</name>
    <dbReference type="NCBI Taxonomy" id="388467"/>
    <lineage>
        <taxon>Bacteria</taxon>
        <taxon>Bacillati</taxon>
        <taxon>Cyanobacteriota</taxon>
        <taxon>Cyanophyceae</taxon>
        <taxon>Oscillatoriophycideae</taxon>
        <taxon>Oscillatoriales</taxon>
        <taxon>Microcoleaceae</taxon>
        <taxon>Planktothrix</taxon>
    </lineage>
</organism>
<dbReference type="AlphaFoldDB" id="A0A073CDU8"/>